<feature type="domain" description="Histidine kinase" evidence="14">
    <location>
        <begin position="422"/>
        <end position="638"/>
    </location>
</feature>
<dbReference type="InterPro" id="IPR013656">
    <property type="entry name" value="PAS_4"/>
</dbReference>
<evidence type="ECO:0000256" key="8">
    <source>
        <dbReference type="ARBA" id="ARBA00022777"/>
    </source>
</evidence>
<dbReference type="PROSITE" id="PS50113">
    <property type="entry name" value="PAC"/>
    <property type="match status" value="2"/>
</dbReference>
<dbReference type="PROSITE" id="PS50112">
    <property type="entry name" value="PAS"/>
    <property type="match status" value="1"/>
</dbReference>
<keyword evidence="6" id="KW-0812">Transmembrane</keyword>
<evidence type="ECO:0000259" key="14">
    <source>
        <dbReference type="PROSITE" id="PS50109"/>
    </source>
</evidence>
<dbReference type="SMART" id="SM00091">
    <property type="entry name" value="PAS"/>
    <property type="match status" value="2"/>
</dbReference>
<comment type="caution">
    <text evidence="17">The sequence shown here is derived from an EMBL/GenBank/DDBJ whole genome shotgun (WGS) entry which is preliminary data.</text>
</comment>
<protein>
    <recommendedName>
        <fullName evidence="3">histidine kinase</fullName>
        <ecNumber evidence="3">2.7.13.3</ecNumber>
    </recommendedName>
</protein>
<evidence type="ECO:0000256" key="5">
    <source>
        <dbReference type="ARBA" id="ARBA00022679"/>
    </source>
</evidence>
<accession>A0ABR9XI23</accession>
<comment type="subcellular location">
    <subcellularLocation>
        <location evidence="2">Membrane</location>
        <topology evidence="2">Multi-pass membrane protein</topology>
    </subcellularLocation>
</comment>
<keyword evidence="18" id="KW-1185">Reference proteome</keyword>
<evidence type="ECO:0000256" key="4">
    <source>
        <dbReference type="ARBA" id="ARBA00022553"/>
    </source>
</evidence>
<evidence type="ECO:0000256" key="9">
    <source>
        <dbReference type="ARBA" id="ARBA00022840"/>
    </source>
</evidence>
<keyword evidence="5" id="KW-0808">Transferase</keyword>
<sequence>MQLINEDDLYHVVFNAPVGICILNAATRIVEMVNPHFLKLTAKPVEELAGKPYLESFAKPGTEDEEALNKAVQEGLPYTARRTTLLRVDDNRGETVLASFLYSPVRNKEGKVTRIAVWLLENTTEAMNAELAAANEELAAANEEFAAVNEELAAANEELVSTNDELAETQASLQRSERLFRSIALNIPGSLILVIDQSHRYVIVEGDLMEKMGFDRRDYEGKHPAEVAPERYEASRHLYDRMMAGEKFSVERRSETGDFYLVHFVPLKNDEGETIQGLIILLDITTIKQAEEKSAKLAAIVDSSDDAIISKNFDSVITSWNASAERMFGYKAEEIIGQTIYKLIPPDRQEEEPNILARLRRGEQVNHFETKRLTKDGRLLDVSLTISPVKDPQGNIIGLSKIARDITEKKLEEQRKNDFIGMVSHELKTPLTSLSAIVQMAHSKLRHSEDPFLTKAMENANRQVKRMTRMINGFLNVSRLEAGKLLIEKQPFDLEELLQEIVAETRLTISTHNFNLEGCKDIIVNADWDKISSVVSNLIGNAIKYSPKGKLIDIYCKVESGSVIVSVKDEGMGIKPQDISRIFDRYYRVETDNTRHISGFGVGLYLSAEIIRRHGGEIWVESESGKGSTFYFSLPLVQQ</sequence>
<dbReference type="RefSeq" id="WP_194106185.1">
    <property type="nucleotide sequence ID" value="NZ_JADFFM010000001.1"/>
</dbReference>
<evidence type="ECO:0000256" key="11">
    <source>
        <dbReference type="ARBA" id="ARBA00023012"/>
    </source>
</evidence>
<evidence type="ECO:0000256" key="3">
    <source>
        <dbReference type="ARBA" id="ARBA00012438"/>
    </source>
</evidence>
<dbReference type="InterPro" id="IPR013767">
    <property type="entry name" value="PAS_fold"/>
</dbReference>
<keyword evidence="13" id="KW-0175">Coiled coil</keyword>
<keyword evidence="8" id="KW-0418">Kinase</keyword>
<organism evidence="17 18">
    <name type="scientific">Mucilaginibacter boryungensis</name>
    <dbReference type="NCBI Taxonomy" id="768480"/>
    <lineage>
        <taxon>Bacteria</taxon>
        <taxon>Pseudomonadati</taxon>
        <taxon>Bacteroidota</taxon>
        <taxon>Sphingobacteriia</taxon>
        <taxon>Sphingobacteriales</taxon>
        <taxon>Sphingobacteriaceae</taxon>
        <taxon>Mucilaginibacter</taxon>
    </lineage>
</organism>
<dbReference type="SMART" id="SM00387">
    <property type="entry name" value="HATPase_c"/>
    <property type="match status" value="1"/>
</dbReference>
<dbReference type="Gene3D" id="1.10.287.130">
    <property type="match status" value="1"/>
</dbReference>
<evidence type="ECO:0000259" key="16">
    <source>
        <dbReference type="PROSITE" id="PS50113"/>
    </source>
</evidence>
<dbReference type="PANTHER" id="PTHR42878">
    <property type="entry name" value="TWO-COMPONENT HISTIDINE KINASE"/>
    <property type="match status" value="1"/>
</dbReference>
<dbReference type="CDD" id="cd00130">
    <property type="entry name" value="PAS"/>
    <property type="match status" value="2"/>
</dbReference>
<dbReference type="Pfam" id="PF00989">
    <property type="entry name" value="PAS"/>
    <property type="match status" value="1"/>
</dbReference>
<dbReference type="SUPFAM" id="SSF47384">
    <property type="entry name" value="Homodimeric domain of signal transducing histidine kinase"/>
    <property type="match status" value="1"/>
</dbReference>
<evidence type="ECO:0000256" key="12">
    <source>
        <dbReference type="ARBA" id="ARBA00023136"/>
    </source>
</evidence>
<dbReference type="CDD" id="cd00082">
    <property type="entry name" value="HisKA"/>
    <property type="match status" value="1"/>
</dbReference>
<name>A0ABR9XI23_9SPHI</name>
<evidence type="ECO:0000259" key="15">
    <source>
        <dbReference type="PROSITE" id="PS50112"/>
    </source>
</evidence>
<dbReference type="InterPro" id="IPR003594">
    <property type="entry name" value="HATPase_dom"/>
</dbReference>
<evidence type="ECO:0000256" key="6">
    <source>
        <dbReference type="ARBA" id="ARBA00022692"/>
    </source>
</evidence>
<comment type="catalytic activity">
    <reaction evidence="1">
        <text>ATP + protein L-histidine = ADP + protein N-phospho-L-histidine.</text>
        <dbReference type="EC" id="2.7.13.3"/>
    </reaction>
</comment>
<dbReference type="InterPro" id="IPR036890">
    <property type="entry name" value="HATPase_C_sf"/>
</dbReference>
<keyword evidence="11" id="KW-0902">Two-component regulatory system</keyword>
<gene>
    <name evidence="17" type="ORF">IRJ18_10785</name>
</gene>
<feature type="domain" description="PAS" evidence="15">
    <location>
        <begin position="293"/>
        <end position="363"/>
    </location>
</feature>
<keyword evidence="7" id="KW-0547">Nucleotide-binding</keyword>
<feature type="domain" description="PAC" evidence="16">
    <location>
        <begin position="366"/>
        <end position="418"/>
    </location>
</feature>
<feature type="coiled-coil region" evidence="13">
    <location>
        <begin position="124"/>
        <end position="179"/>
    </location>
</feature>
<keyword evidence="12" id="KW-0472">Membrane</keyword>
<dbReference type="InterPro" id="IPR050351">
    <property type="entry name" value="BphY/WalK/GraS-like"/>
</dbReference>
<dbReference type="Proteomes" id="UP000632774">
    <property type="component" value="Unassembled WGS sequence"/>
</dbReference>
<evidence type="ECO:0000256" key="10">
    <source>
        <dbReference type="ARBA" id="ARBA00022989"/>
    </source>
</evidence>
<dbReference type="SUPFAM" id="SSF55874">
    <property type="entry name" value="ATPase domain of HSP90 chaperone/DNA topoisomerase II/histidine kinase"/>
    <property type="match status" value="1"/>
</dbReference>
<dbReference type="Pfam" id="PF02518">
    <property type="entry name" value="HATPase_c"/>
    <property type="match status" value="1"/>
</dbReference>
<dbReference type="InterPro" id="IPR000700">
    <property type="entry name" value="PAS-assoc_C"/>
</dbReference>
<dbReference type="Pfam" id="PF13426">
    <property type="entry name" value="PAS_9"/>
    <property type="match status" value="1"/>
</dbReference>
<dbReference type="PROSITE" id="PS50109">
    <property type="entry name" value="HIS_KIN"/>
    <property type="match status" value="1"/>
</dbReference>
<dbReference type="PRINTS" id="PR00344">
    <property type="entry name" value="BCTRLSENSOR"/>
</dbReference>
<dbReference type="InterPro" id="IPR004358">
    <property type="entry name" value="Sig_transdc_His_kin-like_C"/>
</dbReference>
<evidence type="ECO:0000256" key="13">
    <source>
        <dbReference type="SAM" id="Coils"/>
    </source>
</evidence>
<keyword evidence="9" id="KW-0067">ATP-binding</keyword>
<dbReference type="InterPro" id="IPR005467">
    <property type="entry name" value="His_kinase_dom"/>
</dbReference>
<dbReference type="Pfam" id="PF00512">
    <property type="entry name" value="HisKA"/>
    <property type="match status" value="1"/>
</dbReference>
<dbReference type="SMART" id="SM00086">
    <property type="entry name" value="PAC"/>
    <property type="match status" value="1"/>
</dbReference>
<dbReference type="InterPro" id="IPR000014">
    <property type="entry name" value="PAS"/>
</dbReference>
<dbReference type="Pfam" id="PF08448">
    <property type="entry name" value="PAS_4"/>
    <property type="match status" value="1"/>
</dbReference>
<keyword evidence="4" id="KW-0597">Phosphoprotein</keyword>
<evidence type="ECO:0000256" key="1">
    <source>
        <dbReference type="ARBA" id="ARBA00000085"/>
    </source>
</evidence>
<dbReference type="InterPro" id="IPR035965">
    <property type="entry name" value="PAS-like_dom_sf"/>
</dbReference>
<dbReference type="Gene3D" id="3.30.450.20">
    <property type="entry name" value="PAS domain"/>
    <property type="match status" value="3"/>
</dbReference>
<dbReference type="Gene3D" id="3.30.565.10">
    <property type="entry name" value="Histidine kinase-like ATPase, C-terminal domain"/>
    <property type="match status" value="1"/>
</dbReference>
<dbReference type="SUPFAM" id="SSF55785">
    <property type="entry name" value="PYP-like sensor domain (PAS domain)"/>
    <property type="match status" value="3"/>
</dbReference>
<keyword evidence="10" id="KW-1133">Transmembrane helix</keyword>
<dbReference type="InterPro" id="IPR003661">
    <property type="entry name" value="HisK_dim/P_dom"/>
</dbReference>
<dbReference type="InterPro" id="IPR036097">
    <property type="entry name" value="HisK_dim/P_sf"/>
</dbReference>
<proteinExistence type="predicted"/>
<dbReference type="EMBL" id="JADFFM010000001">
    <property type="protein sequence ID" value="MBE9666847.1"/>
    <property type="molecule type" value="Genomic_DNA"/>
</dbReference>
<dbReference type="InterPro" id="IPR001610">
    <property type="entry name" value="PAC"/>
</dbReference>
<evidence type="ECO:0000313" key="17">
    <source>
        <dbReference type="EMBL" id="MBE9666847.1"/>
    </source>
</evidence>
<feature type="domain" description="PAC" evidence="16">
    <location>
        <begin position="246"/>
        <end position="296"/>
    </location>
</feature>
<dbReference type="SMART" id="SM00388">
    <property type="entry name" value="HisKA"/>
    <property type="match status" value="1"/>
</dbReference>
<dbReference type="CDD" id="cd00075">
    <property type="entry name" value="HATPase"/>
    <property type="match status" value="1"/>
</dbReference>
<dbReference type="NCBIfam" id="TIGR00229">
    <property type="entry name" value="sensory_box"/>
    <property type="match status" value="2"/>
</dbReference>
<evidence type="ECO:0000256" key="2">
    <source>
        <dbReference type="ARBA" id="ARBA00004141"/>
    </source>
</evidence>
<dbReference type="EC" id="2.7.13.3" evidence="3"/>
<evidence type="ECO:0000256" key="7">
    <source>
        <dbReference type="ARBA" id="ARBA00022741"/>
    </source>
</evidence>
<reference evidence="17 18" key="1">
    <citation type="submission" date="2020-10" db="EMBL/GenBank/DDBJ databases">
        <title>Mucilaginibacter mali sp. nov., isolated from rhizosphere soil of apple orchard.</title>
        <authorList>
            <person name="Lee J.-S."/>
            <person name="Kim H.S."/>
            <person name="Kim J.-S."/>
        </authorList>
    </citation>
    <scope>NUCLEOTIDE SEQUENCE [LARGE SCALE GENOMIC DNA]</scope>
    <source>
        <strain evidence="17 18">KCTC 23157</strain>
    </source>
</reference>
<dbReference type="PANTHER" id="PTHR42878:SF7">
    <property type="entry name" value="SENSOR HISTIDINE KINASE GLRK"/>
    <property type="match status" value="1"/>
</dbReference>
<evidence type="ECO:0000313" key="18">
    <source>
        <dbReference type="Proteomes" id="UP000632774"/>
    </source>
</evidence>